<dbReference type="AlphaFoldDB" id="A0AA88KV36"/>
<evidence type="ECO:0000313" key="2">
    <source>
        <dbReference type="EMBL" id="KAK2703559.1"/>
    </source>
</evidence>
<keyword evidence="3" id="KW-1185">Reference proteome</keyword>
<reference evidence="2" key="1">
    <citation type="submission" date="2023-07" db="EMBL/GenBank/DDBJ databases">
        <title>Chromosome-level genome assembly of Artemia franciscana.</title>
        <authorList>
            <person name="Jo E."/>
        </authorList>
    </citation>
    <scope>NUCLEOTIDE SEQUENCE</scope>
    <source>
        <tissue evidence="2">Whole body</tissue>
    </source>
</reference>
<protein>
    <submittedName>
        <fullName evidence="2">Uncharacterized protein</fullName>
    </submittedName>
</protein>
<accession>A0AA88KV36</accession>
<keyword evidence="1" id="KW-0732">Signal</keyword>
<dbReference type="Proteomes" id="UP001187531">
    <property type="component" value="Unassembled WGS sequence"/>
</dbReference>
<evidence type="ECO:0000313" key="3">
    <source>
        <dbReference type="Proteomes" id="UP001187531"/>
    </source>
</evidence>
<sequence>MSVSINKGLLVLVLAVFCMCFFVQTAVSDEDPALTKYLHELDRIFGSNARPRRTSLTRHRLQIKDYVSIENALSYKVRPRFGKRASLLQKLRIPYNV</sequence>
<dbReference type="EMBL" id="JAVRJZ010000088">
    <property type="protein sequence ID" value="KAK2703559.1"/>
    <property type="molecule type" value="Genomic_DNA"/>
</dbReference>
<name>A0AA88KV36_ARTSF</name>
<feature type="signal peptide" evidence="1">
    <location>
        <begin position="1"/>
        <end position="28"/>
    </location>
</feature>
<evidence type="ECO:0000256" key="1">
    <source>
        <dbReference type="SAM" id="SignalP"/>
    </source>
</evidence>
<organism evidence="2 3">
    <name type="scientific">Artemia franciscana</name>
    <name type="common">Brine shrimp</name>
    <name type="synonym">Artemia sanfranciscana</name>
    <dbReference type="NCBI Taxonomy" id="6661"/>
    <lineage>
        <taxon>Eukaryota</taxon>
        <taxon>Metazoa</taxon>
        <taxon>Ecdysozoa</taxon>
        <taxon>Arthropoda</taxon>
        <taxon>Crustacea</taxon>
        <taxon>Branchiopoda</taxon>
        <taxon>Anostraca</taxon>
        <taxon>Artemiidae</taxon>
        <taxon>Artemia</taxon>
    </lineage>
</organism>
<proteinExistence type="predicted"/>
<feature type="non-terminal residue" evidence="2">
    <location>
        <position position="97"/>
    </location>
</feature>
<comment type="caution">
    <text evidence="2">The sequence shown here is derived from an EMBL/GenBank/DDBJ whole genome shotgun (WGS) entry which is preliminary data.</text>
</comment>
<gene>
    <name evidence="2" type="ORF">QYM36_018022</name>
</gene>
<feature type="chain" id="PRO_5041659699" evidence="1">
    <location>
        <begin position="29"/>
        <end position="97"/>
    </location>
</feature>